<dbReference type="GO" id="GO:0004312">
    <property type="term" value="F:fatty acid synthase activity"/>
    <property type="evidence" value="ECO:0007669"/>
    <property type="project" value="TreeGrafter"/>
</dbReference>
<name>A0A7K1SMC0_9BACT</name>
<evidence type="ECO:0000259" key="9">
    <source>
        <dbReference type="PROSITE" id="PS52004"/>
    </source>
</evidence>
<evidence type="ECO:0000256" key="5">
    <source>
        <dbReference type="ARBA" id="ARBA00022679"/>
    </source>
</evidence>
<dbReference type="Gene3D" id="3.30.300.30">
    <property type="match status" value="1"/>
</dbReference>
<dbReference type="SUPFAM" id="SSF52151">
    <property type="entry name" value="FabD/lysophospholipase-like"/>
    <property type="match status" value="1"/>
</dbReference>
<dbReference type="PANTHER" id="PTHR43775:SF51">
    <property type="entry name" value="INACTIVE PHENOLPHTHIOCEROL SYNTHESIS POLYKETIDE SYNTHASE TYPE I PKS1-RELATED"/>
    <property type="match status" value="1"/>
</dbReference>
<dbReference type="Pfam" id="PF02801">
    <property type="entry name" value="Ketoacyl-synt_C"/>
    <property type="match status" value="1"/>
</dbReference>
<dbReference type="InterPro" id="IPR015424">
    <property type="entry name" value="PyrdxlP-dep_Trfase"/>
</dbReference>
<dbReference type="InterPro" id="IPR045851">
    <property type="entry name" value="AMP-bd_C_sf"/>
</dbReference>
<evidence type="ECO:0000256" key="4">
    <source>
        <dbReference type="ARBA" id="ARBA00022553"/>
    </source>
</evidence>
<dbReference type="InterPro" id="IPR001227">
    <property type="entry name" value="Ac_transferase_dom_sf"/>
</dbReference>
<evidence type="ECO:0000313" key="11">
    <source>
        <dbReference type="Proteomes" id="UP000436006"/>
    </source>
</evidence>
<dbReference type="GO" id="GO:0006633">
    <property type="term" value="P:fatty acid biosynthetic process"/>
    <property type="evidence" value="ECO:0007669"/>
    <property type="project" value="InterPro"/>
</dbReference>
<dbReference type="InterPro" id="IPR020845">
    <property type="entry name" value="AMP-binding_CS"/>
</dbReference>
<dbReference type="Pfam" id="PF00550">
    <property type="entry name" value="PP-binding"/>
    <property type="match status" value="2"/>
</dbReference>
<dbReference type="GO" id="GO:0030170">
    <property type="term" value="F:pyridoxal phosphate binding"/>
    <property type="evidence" value="ECO:0007669"/>
    <property type="project" value="InterPro"/>
</dbReference>
<dbReference type="InterPro" id="IPR050091">
    <property type="entry name" value="PKS_NRPS_Biosynth_Enz"/>
</dbReference>
<keyword evidence="3" id="KW-0596">Phosphopantetheine</keyword>
<dbReference type="InterPro" id="IPR018201">
    <property type="entry name" value="Ketoacyl_synth_AS"/>
</dbReference>
<dbReference type="InterPro" id="IPR014043">
    <property type="entry name" value="Acyl_transferase_dom"/>
</dbReference>
<dbReference type="PROSITE" id="PS00455">
    <property type="entry name" value="AMP_BINDING"/>
    <property type="match status" value="1"/>
</dbReference>
<dbReference type="InterPro" id="IPR014031">
    <property type="entry name" value="Ketoacyl_synth_C"/>
</dbReference>
<dbReference type="InterPro" id="IPR015421">
    <property type="entry name" value="PyrdxlP-dep_Trfase_major"/>
</dbReference>
<comment type="similarity">
    <text evidence="2">Belongs to the ATP-dependent AMP-binding enzyme family.</text>
</comment>
<dbReference type="InterPro" id="IPR016039">
    <property type="entry name" value="Thiolase-like"/>
</dbReference>
<evidence type="ECO:0000256" key="3">
    <source>
        <dbReference type="ARBA" id="ARBA00022450"/>
    </source>
</evidence>
<dbReference type="Gene3D" id="3.30.70.250">
    <property type="entry name" value="Malonyl-CoA ACP transacylase, ACP-binding"/>
    <property type="match status" value="1"/>
</dbReference>
<reference evidence="10 11" key="1">
    <citation type="submission" date="2019-12" db="EMBL/GenBank/DDBJ databases">
        <title>Spirosoma sp. HMF4905 genome sequencing and assembly.</title>
        <authorList>
            <person name="Kang H."/>
            <person name="Cha I."/>
            <person name="Kim H."/>
            <person name="Joh K."/>
        </authorList>
    </citation>
    <scope>NUCLEOTIDE SEQUENCE [LARGE SCALE GENOMIC DNA]</scope>
    <source>
        <strain evidence="10 11">HMF4905</strain>
    </source>
</reference>
<evidence type="ECO:0000256" key="6">
    <source>
        <dbReference type="ARBA" id="ARBA00022898"/>
    </source>
</evidence>
<keyword evidence="4" id="KW-0597">Phosphoprotein</keyword>
<feature type="domain" description="Carrier" evidence="8">
    <location>
        <begin position="1559"/>
        <end position="1641"/>
    </location>
</feature>
<dbReference type="FunFam" id="1.10.1200.10:FF:000005">
    <property type="entry name" value="Nonribosomal peptide synthetase 1"/>
    <property type="match status" value="1"/>
</dbReference>
<keyword evidence="5" id="KW-0808">Transferase</keyword>
<organism evidence="10 11">
    <name type="scientific">Spirosoma arboris</name>
    <dbReference type="NCBI Taxonomy" id="2682092"/>
    <lineage>
        <taxon>Bacteria</taxon>
        <taxon>Pseudomonadati</taxon>
        <taxon>Bacteroidota</taxon>
        <taxon>Cytophagia</taxon>
        <taxon>Cytophagales</taxon>
        <taxon>Cytophagaceae</taxon>
        <taxon>Spirosoma</taxon>
    </lineage>
</organism>
<dbReference type="SMART" id="SM00827">
    <property type="entry name" value="PKS_AT"/>
    <property type="match status" value="1"/>
</dbReference>
<evidence type="ECO:0000256" key="1">
    <source>
        <dbReference type="ARBA" id="ARBA00001957"/>
    </source>
</evidence>
<dbReference type="SUPFAM" id="SSF53901">
    <property type="entry name" value="Thiolase-like"/>
    <property type="match status" value="1"/>
</dbReference>
<proteinExistence type="inferred from homology"/>
<dbReference type="Pfam" id="PF00501">
    <property type="entry name" value="AMP-binding"/>
    <property type="match status" value="1"/>
</dbReference>
<dbReference type="Gene3D" id="3.40.50.12780">
    <property type="entry name" value="N-terminal domain of ligase-like"/>
    <property type="match status" value="1"/>
</dbReference>
<dbReference type="Pfam" id="PF22621">
    <property type="entry name" value="CurL-like_PKS_C"/>
    <property type="match status" value="1"/>
</dbReference>
<dbReference type="Pfam" id="PF00202">
    <property type="entry name" value="Aminotran_3"/>
    <property type="match status" value="1"/>
</dbReference>
<dbReference type="InterPro" id="IPR005814">
    <property type="entry name" value="Aminotrans_3"/>
</dbReference>
<feature type="domain" description="Carrier" evidence="8">
    <location>
        <begin position="521"/>
        <end position="595"/>
    </location>
</feature>
<evidence type="ECO:0000259" key="8">
    <source>
        <dbReference type="PROSITE" id="PS50075"/>
    </source>
</evidence>
<dbReference type="GO" id="GO:0031177">
    <property type="term" value="F:phosphopantetheine binding"/>
    <property type="evidence" value="ECO:0007669"/>
    <property type="project" value="InterPro"/>
</dbReference>
<dbReference type="InterPro" id="IPR010071">
    <property type="entry name" value="AA_adenyl_dom"/>
</dbReference>
<dbReference type="SMART" id="SM00825">
    <property type="entry name" value="PKS_KS"/>
    <property type="match status" value="1"/>
</dbReference>
<dbReference type="Gene3D" id="3.90.1150.10">
    <property type="entry name" value="Aspartate Aminotransferase, domain 1"/>
    <property type="match status" value="1"/>
</dbReference>
<dbReference type="Gene3D" id="3.30.70.3290">
    <property type="match status" value="1"/>
</dbReference>
<dbReference type="InterPro" id="IPR020806">
    <property type="entry name" value="PKS_PP-bd"/>
</dbReference>
<sequence length="2277" mass="248336">MNVYKDISRGRLSPQFVHQLVEQVSLENQDRIAVIFGEVMLTYRQLNDRAEALAQAILAADSDAEQIGVSTTRNLEMIVGVLAILKAGKAYLPLDPAYPEHRLQQIKTDSALRTCLATAQDQPLFNRLGFQVITSDQEYTYTDQSVNYQTSTAYVLYTSGSTGKPKGVCMGHGPLMNLLQWQAKHSTAGLDTRTLQLAPLSFDVSFQEIFATLSTGGTLMLIDETLRLDLNALLRFIDEQAINRLFLPFVALQYLAETAVSTQQFPVHLREIMTAGEQLKITPQIAQFFSALPGCVLFNQYGPTECHVITQLTLTGDPTEWPLLPTIGQVIDNVSVVIVDDSLAILPDGEVGELCFGGSCLAEGYLNQPALTSEKFIELDSPKQGQMRIYRTGDLGRLLPDGTIEFLGRRDDQVKIRGHRVELGEVEVIINQLNGVKQAVVVAREGTDGHKRLVAYVVATDGHVAKSGIRTQLEQQLPDYMMPSAFVWLDELPKTTSGKVDKKQLPAPEQKRPDLAVAYRKPRTDLERTIAGLWITLLQLDKVGLDDNFFELGGNSLLAQKTVALLKQHQQTLPVTKLYQYPTIAGIATYLQPQKTEKAAHLPTDVTKAQSEKKTETNQRTDVAVIGMAGRFPGANTIGALWELLKQGKETTRFFTDSELDASIPDSLKNDPLYVKARGVIDQADQFDAQFFGLTPNVAQLMDPQQRIFLEIAWETLEQTGYLPQHYSGRVGVFAGCGNNTYYLNNVLGHKNLIDQVGAFQVMTLNEKDYIASRTAYQLDLKGPAVSVYSACSTSLLAISQAVQSIRDGQCELALAGGASITTPLNSGHLYQEGAMLSQDGHCRSFDADAQGTVFSDGAGVVLLKNVEAALRDGDTIYAVIKGVGVNNDGGGKGSFTAPSAEGQAGAIAMAIADANIDPATISYIEAHGTATPLGDPIEIDGLTQAFGEQVEKQYCAIGSIKSNMGHLTQAAGVAGLIKTTLALYYKQIPPSINYEAPNPAIDFANSPFFVNTKLTDWATAESNTAEQHSANPRRAGVSSFGVGGTNVHVVLEEFDQKPLVSDSGRPVQLITWSAKTPVSLDAYARNLADELTQTESLNLADVAFTLQTTRANFKHRRFVVAATPAELRDKLLVDPKPSSSKIAGEAKSTDRPDEVVFLFPGQGSQYLNMGRALYEQEAVFRQAIDTCAELLNRHLDTDIRQVMYPEILTSEVEQRLKNTRYTQPALFVTEYALATLWMSWGIEPSVFCGHSIGEFVAAHLAGVFTLSDALTLIAARGQMVSELPRGSMLSVRRSAKAVMEMMPSTISMAAINSYALCVVAGPDEDIADFSRVLDEREIPNQPLQTSHAFHSAMMDPIVDEFKKIVAGVSLNRPQKPIVSTVSGTWLTDTQATDPTYWATHLRATVCFSEALNTLFTFDNPLLLEAGPGHVTATLARQQAGKKPITVLAGLANQPDWSATCQAVLTTLGQLYMAGLEPDWNAFYASQQRINVSLPTYAFNRKRCWVDPVAIHIQPEMSVPPHLLYSNQSMSTNGHTLLPNPLPANGSLSIPYTPETQSTAVAMRKDTLLKKINQLLEDASGIEMDGVSADTSFLEIGFDSLLLTQVALTLKKEFGLPITFRQLTSEYTSPDQLVNYIDQSLPAEVVQQPAPAPASVPAPVSVPVNQHIMVQSTAGTATFNPALDLIAQQLQLLAKQIDLLQGGNTAASVPAPVVPATIKSILTSANGAVNGNGNSNDHPKNGHSKVDTADLTPEEKIELKKPFGATARIDRQASELSTKQQNFLEQFTERYTQKTGKSKAYAQEHRAQMADPRVVSGFRPLTKEIVYPLVVNRSKGSRLWDIDGNEYIDALNGFGSNMFGYQPDWVKEALHAQIELGFEVGPQHELAGEVCQLICELTGTDRSALCNTGSEAVLGAMRIARTVTGRSLIVAFSGSYHGIADEVLVRGTKKLKSFPAAPGIMPESVQNMLILDYGTEESLQIIRERAHELAAVLVEPVQSRRPEFVPIEFLKQVRAITEKSGTALIFDEVITGFRTHPGGAQALFGIKADLGSYGKVVGAGLPIGVIAGKREFMDALDGGFWQYGDSSVPEVGVTYFAGTFVRHPLALAAAKASLTHMKEVGPGLQQELTRKTQRLADALNAVLLEHQLPIAVVNFGSLWKIKFKEDIIYGELLFTLMRDKGIHIWDGFPCFLTEAHTDQEIDILIRRFTDSVRELIDAGFFKKDSNSITSTGQAGASFVKDMPPAPGARLGRDREGNPAWFVPNPDQPGKYLQIELN</sequence>
<dbReference type="InterPro" id="IPR014030">
    <property type="entry name" value="Ketoacyl_synth_N"/>
</dbReference>
<dbReference type="Pfam" id="PF13193">
    <property type="entry name" value="AMP-binding_C"/>
    <property type="match status" value="1"/>
</dbReference>
<dbReference type="InterPro" id="IPR020841">
    <property type="entry name" value="PKS_Beta-ketoAc_synthase_dom"/>
</dbReference>
<comment type="caution">
    <text evidence="10">The sequence shown here is derived from an EMBL/GenBank/DDBJ whole genome shotgun (WGS) entry which is preliminary data.</text>
</comment>
<dbReference type="Gene3D" id="3.40.366.10">
    <property type="entry name" value="Malonyl-Coenzyme A Acyl Carrier Protein, domain 2"/>
    <property type="match status" value="1"/>
</dbReference>
<dbReference type="PROSITE" id="PS00606">
    <property type="entry name" value="KS3_1"/>
    <property type="match status" value="1"/>
</dbReference>
<dbReference type="FunFam" id="3.30.300.30:FF:000010">
    <property type="entry name" value="Enterobactin synthetase component F"/>
    <property type="match status" value="1"/>
</dbReference>
<comment type="cofactor">
    <cofactor evidence="1">
        <name>pantetheine 4'-phosphate</name>
        <dbReference type="ChEBI" id="CHEBI:47942"/>
    </cofactor>
</comment>
<dbReference type="CDD" id="cd00833">
    <property type="entry name" value="PKS"/>
    <property type="match status" value="1"/>
</dbReference>
<dbReference type="GO" id="GO:0008483">
    <property type="term" value="F:transaminase activity"/>
    <property type="evidence" value="ECO:0007669"/>
    <property type="project" value="InterPro"/>
</dbReference>
<dbReference type="NCBIfam" id="TIGR01733">
    <property type="entry name" value="AA-adenyl-dom"/>
    <property type="match status" value="1"/>
</dbReference>
<dbReference type="Pfam" id="PF00109">
    <property type="entry name" value="ketoacyl-synt"/>
    <property type="match status" value="1"/>
</dbReference>
<keyword evidence="11" id="KW-1185">Reference proteome</keyword>
<feature type="domain" description="Ketosynthase family 3 (KS3)" evidence="9">
    <location>
        <begin position="620"/>
        <end position="1054"/>
    </location>
</feature>
<dbReference type="Gene3D" id="3.40.640.10">
    <property type="entry name" value="Type I PLP-dependent aspartate aminotransferase-like (Major domain)"/>
    <property type="match status" value="1"/>
</dbReference>
<feature type="region of interest" description="Disordered" evidence="7">
    <location>
        <begin position="1729"/>
        <end position="1751"/>
    </location>
</feature>
<dbReference type="SUPFAM" id="SSF56801">
    <property type="entry name" value="Acetyl-CoA synthetase-like"/>
    <property type="match status" value="1"/>
</dbReference>
<dbReference type="Gene3D" id="3.40.47.10">
    <property type="match status" value="1"/>
</dbReference>
<dbReference type="InterPro" id="IPR042099">
    <property type="entry name" value="ANL_N_sf"/>
</dbReference>
<dbReference type="InterPro" id="IPR025110">
    <property type="entry name" value="AMP-bd_C"/>
</dbReference>
<dbReference type="Gene3D" id="1.10.1200.10">
    <property type="entry name" value="ACP-like"/>
    <property type="match status" value="2"/>
</dbReference>
<dbReference type="SUPFAM" id="SSF47336">
    <property type="entry name" value="ACP-like"/>
    <property type="match status" value="2"/>
</dbReference>
<feature type="compositionally biased region" description="Basic and acidic residues" evidence="7">
    <location>
        <begin position="1737"/>
        <end position="1751"/>
    </location>
</feature>
<dbReference type="InterPro" id="IPR009081">
    <property type="entry name" value="PP-bd_ACP"/>
</dbReference>
<dbReference type="Pfam" id="PF00698">
    <property type="entry name" value="Acyl_transf_1"/>
    <property type="match status" value="1"/>
</dbReference>
<dbReference type="InterPro" id="IPR036736">
    <property type="entry name" value="ACP-like_sf"/>
</dbReference>
<gene>
    <name evidence="10" type="ORF">GO755_32255</name>
</gene>
<dbReference type="GO" id="GO:0044550">
    <property type="term" value="P:secondary metabolite biosynthetic process"/>
    <property type="evidence" value="ECO:0007669"/>
    <property type="project" value="UniProtKB-ARBA"/>
</dbReference>
<protein>
    <submittedName>
        <fullName evidence="10">Amino acid adenylation domain-containing protein</fullName>
    </submittedName>
</protein>
<dbReference type="PANTHER" id="PTHR43775">
    <property type="entry name" value="FATTY ACID SYNTHASE"/>
    <property type="match status" value="1"/>
</dbReference>
<dbReference type="GO" id="GO:0004315">
    <property type="term" value="F:3-oxoacyl-[acyl-carrier-protein] synthase activity"/>
    <property type="evidence" value="ECO:0007669"/>
    <property type="project" value="InterPro"/>
</dbReference>
<dbReference type="Proteomes" id="UP000436006">
    <property type="component" value="Unassembled WGS sequence"/>
</dbReference>
<evidence type="ECO:0000256" key="2">
    <source>
        <dbReference type="ARBA" id="ARBA00006432"/>
    </source>
</evidence>
<evidence type="ECO:0000256" key="7">
    <source>
        <dbReference type="SAM" id="MobiDB-lite"/>
    </source>
</evidence>
<dbReference type="InterPro" id="IPR015422">
    <property type="entry name" value="PyrdxlP-dep_Trfase_small"/>
</dbReference>
<dbReference type="PROSITE" id="PS52004">
    <property type="entry name" value="KS3_2"/>
    <property type="match status" value="1"/>
</dbReference>
<evidence type="ECO:0000313" key="10">
    <source>
        <dbReference type="EMBL" id="MVM34746.1"/>
    </source>
</evidence>
<dbReference type="PROSITE" id="PS50075">
    <property type="entry name" value="CARRIER"/>
    <property type="match status" value="2"/>
</dbReference>
<accession>A0A7K1SMC0</accession>
<dbReference type="SMART" id="SM00823">
    <property type="entry name" value="PKS_PP"/>
    <property type="match status" value="2"/>
</dbReference>
<dbReference type="InterPro" id="IPR016035">
    <property type="entry name" value="Acyl_Trfase/lysoPLipase"/>
</dbReference>
<dbReference type="EMBL" id="WPIN01000018">
    <property type="protein sequence ID" value="MVM34746.1"/>
    <property type="molecule type" value="Genomic_DNA"/>
</dbReference>
<keyword evidence="6" id="KW-0663">Pyridoxal phosphate</keyword>
<dbReference type="InterPro" id="IPR000873">
    <property type="entry name" value="AMP-dep_synth/lig_dom"/>
</dbReference>
<dbReference type="SUPFAM" id="SSF53383">
    <property type="entry name" value="PLP-dependent transferases"/>
    <property type="match status" value="1"/>
</dbReference>
<dbReference type="RefSeq" id="WP_157589567.1">
    <property type="nucleotide sequence ID" value="NZ_WPIN01000018.1"/>
</dbReference>